<reference evidence="5 6" key="1">
    <citation type="submission" date="2023-11" db="EMBL/GenBank/DDBJ databases">
        <title>Halocaridina rubra genome assembly.</title>
        <authorList>
            <person name="Smith C."/>
        </authorList>
    </citation>
    <scope>NUCLEOTIDE SEQUENCE [LARGE SCALE GENOMIC DNA]</scope>
    <source>
        <strain evidence="5">EP-1</strain>
        <tissue evidence="5">Whole</tissue>
    </source>
</reference>
<dbReference type="InterPro" id="IPR050687">
    <property type="entry name" value="Dynein_IC"/>
</dbReference>
<dbReference type="GO" id="GO:0045504">
    <property type="term" value="F:dynein heavy chain binding"/>
    <property type="evidence" value="ECO:0007669"/>
    <property type="project" value="TreeGrafter"/>
</dbReference>
<dbReference type="GO" id="GO:0097014">
    <property type="term" value="C:ciliary plasm"/>
    <property type="evidence" value="ECO:0007669"/>
    <property type="project" value="TreeGrafter"/>
</dbReference>
<keyword evidence="6" id="KW-1185">Reference proteome</keyword>
<sequence>MFSKKSQEAVSFPSNWKTEQSLAASGCQTEETSFEEAGCQVLESTEVAIQTEDEYIPAQKAPEYNEETLIAFLKRITPKVIQEIERHSRSRAFDGLSLHEKDDSSGVKLLHTIRWNQLNSDDVVNCLDWNCTGSVLAISYGPKYHDNWCDHNGQITVWNINRSDFDTNQPERGIEVTSCVLSLAFHPQNPAVLSAGTFNGEVLVFNLSHSEDVTPIASGECSGSVTALSWLKKLPGDLPYTKAPNAIVTATSNGYIFIWGLSLTKQTLQLKSG</sequence>
<evidence type="ECO:0000313" key="5">
    <source>
        <dbReference type="EMBL" id="KAK7082308.1"/>
    </source>
</evidence>
<organism evidence="5 6">
    <name type="scientific">Halocaridina rubra</name>
    <name type="common">Hawaiian red shrimp</name>
    <dbReference type="NCBI Taxonomy" id="373956"/>
    <lineage>
        <taxon>Eukaryota</taxon>
        <taxon>Metazoa</taxon>
        <taxon>Ecdysozoa</taxon>
        <taxon>Arthropoda</taxon>
        <taxon>Crustacea</taxon>
        <taxon>Multicrustacea</taxon>
        <taxon>Malacostraca</taxon>
        <taxon>Eumalacostraca</taxon>
        <taxon>Eucarida</taxon>
        <taxon>Decapoda</taxon>
        <taxon>Pleocyemata</taxon>
        <taxon>Caridea</taxon>
        <taxon>Atyoidea</taxon>
        <taxon>Atyidae</taxon>
        <taxon>Halocaridina</taxon>
    </lineage>
</organism>
<evidence type="ECO:0000313" key="6">
    <source>
        <dbReference type="Proteomes" id="UP001381693"/>
    </source>
</evidence>
<dbReference type="InterPro" id="IPR036322">
    <property type="entry name" value="WD40_repeat_dom_sf"/>
</dbReference>
<dbReference type="SMART" id="SM00320">
    <property type="entry name" value="WD40"/>
    <property type="match status" value="3"/>
</dbReference>
<keyword evidence="3" id="KW-0853">WD repeat</keyword>
<dbReference type="Proteomes" id="UP001381693">
    <property type="component" value="Unassembled WGS sequence"/>
</dbReference>
<keyword evidence="4" id="KW-0677">Repeat</keyword>
<gene>
    <name evidence="5" type="primary">WDR34</name>
    <name evidence="5" type="ORF">SK128_003147</name>
</gene>
<evidence type="ECO:0000256" key="2">
    <source>
        <dbReference type="ARBA" id="ARBA00022490"/>
    </source>
</evidence>
<proteinExistence type="predicted"/>
<evidence type="ECO:0000256" key="1">
    <source>
        <dbReference type="ARBA" id="ARBA00004496"/>
    </source>
</evidence>
<name>A0AAN8XIK0_HALRR</name>
<keyword evidence="2" id="KW-0963">Cytoplasm</keyword>
<accession>A0AAN8XIK0</accession>
<dbReference type="GO" id="GO:0042073">
    <property type="term" value="P:intraciliary transport"/>
    <property type="evidence" value="ECO:0007669"/>
    <property type="project" value="TreeGrafter"/>
</dbReference>
<dbReference type="EMBL" id="JAXCGZ010004086">
    <property type="protein sequence ID" value="KAK7082308.1"/>
    <property type="molecule type" value="Genomic_DNA"/>
</dbReference>
<dbReference type="InterPro" id="IPR001680">
    <property type="entry name" value="WD40_rpt"/>
</dbReference>
<dbReference type="GO" id="GO:0045503">
    <property type="term" value="F:dynein light chain binding"/>
    <property type="evidence" value="ECO:0007669"/>
    <property type="project" value="TreeGrafter"/>
</dbReference>
<evidence type="ECO:0000256" key="3">
    <source>
        <dbReference type="ARBA" id="ARBA00022574"/>
    </source>
</evidence>
<dbReference type="SUPFAM" id="SSF50978">
    <property type="entry name" value="WD40 repeat-like"/>
    <property type="match status" value="1"/>
</dbReference>
<dbReference type="GO" id="GO:0005868">
    <property type="term" value="C:cytoplasmic dynein complex"/>
    <property type="evidence" value="ECO:0007669"/>
    <property type="project" value="TreeGrafter"/>
</dbReference>
<dbReference type="Gene3D" id="2.130.10.10">
    <property type="entry name" value="YVTN repeat-like/Quinoprotein amine dehydrogenase"/>
    <property type="match status" value="1"/>
</dbReference>
<protein>
    <submittedName>
        <fullName evidence="5">WD repeat-containing protein 34</fullName>
    </submittedName>
</protein>
<dbReference type="PANTHER" id="PTHR12442">
    <property type="entry name" value="DYNEIN INTERMEDIATE CHAIN"/>
    <property type="match status" value="1"/>
</dbReference>
<dbReference type="InterPro" id="IPR015943">
    <property type="entry name" value="WD40/YVTN_repeat-like_dom_sf"/>
</dbReference>
<comment type="caution">
    <text evidence="5">The sequence shown here is derived from an EMBL/GenBank/DDBJ whole genome shotgun (WGS) entry which is preliminary data.</text>
</comment>
<evidence type="ECO:0000256" key="4">
    <source>
        <dbReference type="ARBA" id="ARBA00022737"/>
    </source>
</evidence>
<comment type="subcellular location">
    <subcellularLocation>
        <location evidence="1">Cytoplasm</location>
    </subcellularLocation>
</comment>
<feature type="non-terminal residue" evidence="5">
    <location>
        <position position="273"/>
    </location>
</feature>
<dbReference type="AlphaFoldDB" id="A0AAN8XIK0"/>
<dbReference type="PANTHER" id="PTHR12442:SF26">
    <property type="entry name" value="CYTOPLASMIC DYNEIN 2 INTERMEDIATE CHAIN 2"/>
    <property type="match status" value="1"/>
</dbReference>